<evidence type="ECO:0000313" key="1">
    <source>
        <dbReference type="Proteomes" id="UP000492821"/>
    </source>
</evidence>
<name>A0A7E5A1I9_PANRE</name>
<reference evidence="1" key="1">
    <citation type="journal article" date="2013" name="Genetics">
        <title>The draft genome and transcriptome of Panagrellus redivivus are shaped by the harsh demands of a free-living lifestyle.</title>
        <authorList>
            <person name="Srinivasan J."/>
            <person name="Dillman A.R."/>
            <person name="Macchietto M.G."/>
            <person name="Heikkinen L."/>
            <person name="Lakso M."/>
            <person name="Fracchia K.M."/>
            <person name="Antoshechkin I."/>
            <person name="Mortazavi A."/>
            <person name="Wong G."/>
            <person name="Sternberg P.W."/>
        </authorList>
    </citation>
    <scope>NUCLEOTIDE SEQUENCE [LARGE SCALE GENOMIC DNA]</scope>
    <source>
        <strain evidence="1">MT8872</strain>
    </source>
</reference>
<protein>
    <submittedName>
        <fullName evidence="2">DUF727 domain-containing protein</fullName>
    </submittedName>
</protein>
<reference evidence="2" key="2">
    <citation type="submission" date="2020-10" db="UniProtKB">
        <authorList>
            <consortium name="WormBaseParasite"/>
        </authorList>
    </citation>
    <scope>IDENTIFICATION</scope>
</reference>
<dbReference type="AlphaFoldDB" id="A0A7E5A1I9"/>
<keyword evidence="1" id="KW-1185">Reference proteome</keyword>
<organism evidence="1 2">
    <name type="scientific">Panagrellus redivivus</name>
    <name type="common">Microworm</name>
    <dbReference type="NCBI Taxonomy" id="6233"/>
    <lineage>
        <taxon>Eukaryota</taxon>
        <taxon>Metazoa</taxon>
        <taxon>Ecdysozoa</taxon>
        <taxon>Nematoda</taxon>
        <taxon>Chromadorea</taxon>
        <taxon>Rhabditida</taxon>
        <taxon>Tylenchina</taxon>
        <taxon>Panagrolaimomorpha</taxon>
        <taxon>Panagrolaimoidea</taxon>
        <taxon>Panagrolaimidae</taxon>
        <taxon>Panagrellus</taxon>
    </lineage>
</organism>
<dbReference type="Proteomes" id="UP000492821">
    <property type="component" value="Unassembled WGS sequence"/>
</dbReference>
<sequence length="155" mass="17086">MLLNKKVSVWIVPLLNLNFNFHLPIIKLLAMGSNNSTSNSSNDPNVGKRVNDVLSSLTDLIKKVSLGDIIQFSNGLCGIVTSLTNSACTVATTVGGVVQEIDINQTGCEKARIYNKFDYESEPYNWNKVVKLARESIGNYENSLDFAKRCRNGLN</sequence>
<proteinExistence type="predicted"/>
<evidence type="ECO:0000313" key="2">
    <source>
        <dbReference type="WBParaSite" id="Pan_g8103.t1"/>
    </source>
</evidence>
<dbReference type="WBParaSite" id="Pan_g8103.t1">
    <property type="protein sequence ID" value="Pan_g8103.t1"/>
    <property type="gene ID" value="Pan_g8103"/>
</dbReference>
<accession>A0A7E5A1I9</accession>